<dbReference type="PANTHER" id="PTHR43085">
    <property type="entry name" value="HEXOKINASE FAMILY MEMBER"/>
    <property type="match status" value="1"/>
</dbReference>
<evidence type="ECO:0000256" key="2">
    <source>
        <dbReference type="ARBA" id="ARBA00022679"/>
    </source>
</evidence>
<dbReference type="Pfam" id="PF00294">
    <property type="entry name" value="PfkB"/>
    <property type="match status" value="1"/>
</dbReference>
<evidence type="ECO:0000256" key="3">
    <source>
        <dbReference type="ARBA" id="ARBA00022741"/>
    </source>
</evidence>
<evidence type="ECO:0000256" key="4">
    <source>
        <dbReference type="ARBA" id="ARBA00022777"/>
    </source>
</evidence>
<keyword evidence="4 7" id="KW-0418">Kinase</keyword>
<proteinExistence type="inferred from homology"/>
<protein>
    <submittedName>
        <fullName evidence="7">Carbohydrate kinase</fullName>
        <ecNumber evidence="7">2.7.1.-</ecNumber>
    </submittedName>
</protein>
<dbReference type="InterPro" id="IPR011611">
    <property type="entry name" value="PfkB_dom"/>
</dbReference>
<evidence type="ECO:0000313" key="7">
    <source>
        <dbReference type="EMBL" id="MDW0108781.1"/>
    </source>
</evidence>
<accession>A0ABU4FVP6</accession>
<dbReference type="Proteomes" id="UP001280629">
    <property type="component" value="Unassembled WGS sequence"/>
</dbReference>
<sequence length="311" mass="34139">MNKHVLVYGDVFVDYIAEDETNSSFHTYLGGATVNVAAGVARLGAPVSFITVTGSDETSEFVRKELQKEGVDLSAAIEIPEKRVNGVFVHLTPEHDRVFADYQNETPDLQVTAADLKEKTFQQTSILHICSGTMFHPTAFHTTKQAVRMAKASGALISFDANIRPLRWESEEICRETTVSFLKEAHLVKLTEEELTFMMNTESLEVGIRKLENFSIPVVMITQGENGTLVLIDGETIRIPTVKTTPVDTTGAGDAFMAGVLCQMYKHGGTLTLDDVSVWKKIIQFGNRMGAICVTKPGALSAMPHAQDLLE</sequence>
<keyword evidence="3" id="KW-0547">Nucleotide-binding</keyword>
<dbReference type="InterPro" id="IPR029056">
    <property type="entry name" value="Ribokinase-like"/>
</dbReference>
<dbReference type="EC" id="2.7.1.-" evidence="7"/>
<dbReference type="PROSITE" id="PS00584">
    <property type="entry name" value="PFKB_KINASES_2"/>
    <property type="match status" value="1"/>
</dbReference>
<dbReference type="Gene3D" id="3.40.1190.20">
    <property type="match status" value="1"/>
</dbReference>
<dbReference type="CDD" id="cd01167">
    <property type="entry name" value="bac_FRK"/>
    <property type="match status" value="1"/>
</dbReference>
<dbReference type="InterPro" id="IPR050306">
    <property type="entry name" value="PfkB_Carbo_kinase"/>
</dbReference>
<evidence type="ECO:0000259" key="6">
    <source>
        <dbReference type="Pfam" id="PF00294"/>
    </source>
</evidence>
<reference evidence="7 8" key="1">
    <citation type="submission" date="2023-06" db="EMBL/GenBank/DDBJ databases">
        <title>Sporosarcina sp. nov., isolated from Korean traditional fermented seafood 'Jeotgal'.</title>
        <authorList>
            <person name="Yang A.-I."/>
            <person name="Shin N.-R."/>
        </authorList>
    </citation>
    <scope>NUCLEOTIDE SEQUENCE [LARGE SCALE GENOMIC DNA]</scope>
    <source>
        <strain evidence="7 8">KCTC3840</strain>
    </source>
</reference>
<comment type="similarity">
    <text evidence="1">Belongs to the carbohydrate kinase PfkB family.</text>
</comment>
<dbReference type="InterPro" id="IPR002173">
    <property type="entry name" value="Carboh/pur_kinase_PfkB_CS"/>
</dbReference>
<dbReference type="SUPFAM" id="SSF53613">
    <property type="entry name" value="Ribokinase-like"/>
    <property type="match status" value="1"/>
</dbReference>
<keyword evidence="8" id="KW-1185">Reference proteome</keyword>
<comment type="caution">
    <text evidence="7">The sequence shown here is derived from an EMBL/GenBank/DDBJ whole genome shotgun (WGS) entry which is preliminary data.</text>
</comment>
<feature type="domain" description="Carbohydrate kinase PfkB" evidence="6">
    <location>
        <begin position="3"/>
        <end position="305"/>
    </location>
</feature>
<gene>
    <name evidence="7" type="ORF">QT716_01825</name>
</gene>
<dbReference type="EMBL" id="JAUBDH010000001">
    <property type="protein sequence ID" value="MDW0108781.1"/>
    <property type="molecule type" value="Genomic_DNA"/>
</dbReference>
<dbReference type="GO" id="GO:0016301">
    <property type="term" value="F:kinase activity"/>
    <property type="evidence" value="ECO:0007669"/>
    <property type="project" value="UniProtKB-KW"/>
</dbReference>
<name>A0ABU4FVP6_9BACL</name>
<dbReference type="PANTHER" id="PTHR43085:SF1">
    <property type="entry name" value="PSEUDOURIDINE KINASE-RELATED"/>
    <property type="match status" value="1"/>
</dbReference>
<evidence type="ECO:0000256" key="5">
    <source>
        <dbReference type="ARBA" id="ARBA00022840"/>
    </source>
</evidence>
<keyword evidence="5" id="KW-0067">ATP-binding</keyword>
<evidence type="ECO:0000256" key="1">
    <source>
        <dbReference type="ARBA" id="ARBA00010688"/>
    </source>
</evidence>
<evidence type="ECO:0000313" key="8">
    <source>
        <dbReference type="Proteomes" id="UP001280629"/>
    </source>
</evidence>
<organism evidence="7 8">
    <name type="scientific">Sporosarcina aquimarina</name>
    <dbReference type="NCBI Taxonomy" id="114975"/>
    <lineage>
        <taxon>Bacteria</taxon>
        <taxon>Bacillati</taxon>
        <taxon>Bacillota</taxon>
        <taxon>Bacilli</taxon>
        <taxon>Bacillales</taxon>
        <taxon>Caryophanaceae</taxon>
        <taxon>Sporosarcina</taxon>
    </lineage>
</organism>
<keyword evidence="2 7" id="KW-0808">Transferase</keyword>
<dbReference type="RefSeq" id="WP_317934031.1">
    <property type="nucleotide sequence ID" value="NZ_JAUBDH010000001.1"/>
</dbReference>